<evidence type="ECO:0000256" key="1">
    <source>
        <dbReference type="SAM" id="MobiDB-lite"/>
    </source>
</evidence>
<gene>
    <name evidence="3" type="ORF">H8B15_06650</name>
</gene>
<keyword evidence="2" id="KW-0732">Signal</keyword>
<dbReference type="RefSeq" id="WP_187318896.1">
    <property type="nucleotide sequence ID" value="NZ_JACSCY010000004.1"/>
</dbReference>
<feature type="compositionally biased region" description="Basic and acidic residues" evidence="1">
    <location>
        <begin position="68"/>
        <end position="103"/>
    </location>
</feature>
<keyword evidence="4" id="KW-1185">Reference proteome</keyword>
<organism evidence="3 4">
    <name type="scientific">Hymenobacter citatus</name>
    <dbReference type="NCBI Taxonomy" id="2763506"/>
    <lineage>
        <taxon>Bacteria</taxon>
        <taxon>Pseudomonadati</taxon>
        <taxon>Bacteroidota</taxon>
        <taxon>Cytophagia</taxon>
        <taxon>Cytophagales</taxon>
        <taxon>Hymenobacteraceae</taxon>
        <taxon>Hymenobacter</taxon>
    </lineage>
</organism>
<protein>
    <recommendedName>
        <fullName evidence="5">ATP-dependent DNA helicase</fullName>
    </recommendedName>
</protein>
<evidence type="ECO:0000313" key="3">
    <source>
        <dbReference type="EMBL" id="MBC6610593.1"/>
    </source>
</evidence>
<sequence length="109" mass="13169">MKTSLLSFAVALGLFATTTSFAASPKANHHDDRRTELARRKEVEARRRYELAQRKQEQERQRQIAMERARLEARRNQERRLAAERARREAARRYNDRHDDRRSYSYNRH</sequence>
<proteinExistence type="predicted"/>
<name>A0ABR7MI13_9BACT</name>
<feature type="chain" id="PRO_5046657406" description="ATP-dependent DNA helicase" evidence="2">
    <location>
        <begin position="23"/>
        <end position="109"/>
    </location>
</feature>
<evidence type="ECO:0000313" key="4">
    <source>
        <dbReference type="Proteomes" id="UP000622017"/>
    </source>
</evidence>
<feature type="region of interest" description="Disordered" evidence="1">
    <location>
        <begin position="68"/>
        <end position="109"/>
    </location>
</feature>
<dbReference type="EMBL" id="JACSCY010000004">
    <property type="protein sequence ID" value="MBC6610593.1"/>
    <property type="molecule type" value="Genomic_DNA"/>
</dbReference>
<dbReference type="Proteomes" id="UP000622017">
    <property type="component" value="Unassembled WGS sequence"/>
</dbReference>
<accession>A0ABR7MI13</accession>
<evidence type="ECO:0008006" key="5">
    <source>
        <dbReference type="Google" id="ProtNLM"/>
    </source>
</evidence>
<feature type="signal peptide" evidence="2">
    <location>
        <begin position="1"/>
        <end position="22"/>
    </location>
</feature>
<reference evidence="3 4" key="1">
    <citation type="submission" date="2020-08" db="EMBL/GenBank/DDBJ databases">
        <title>Hymenobacter sp.</title>
        <authorList>
            <person name="Kim M.K."/>
        </authorList>
    </citation>
    <scope>NUCLEOTIDE SEQUENCE [LARGE SCALE GENOMIC DNA]</scope>
    <source>
        <strain evidence="3 4">BT507</strain>
    </source>
</reference>
<evidence type="ECO:0000256" key="2">
    <source>
        <dbReference type="SAM" id="SignalP"/>
    </source>
</evidence>
<comment type="caution">
    <text evidence="3">The sequence shown here is derived from an EMBL/GenBank/DDBJ whole genome shotgun (WGS) entry which is preliminary data.</text>
</comment>